<reference evidence="9" key="2">
    <citation type="submission" date="2023-07" db="EMBL/GenBank/DDBJ databases">
        <authorList>
            <person name="Sun H."/>
        </authorList>
    </citation>
    <scope>NUCLEOTIDE SEQUENCE</scope>
    <source>
        <strain evidence="9">05753</strain>
    </source>
</reference>
<evidence type="ECO:0000259" key="8">
    <source>
        <dbReference type="PROSITE" id="PS50885"/>
    </source>
</evidence>
<dbReference type="Gene3D" id="1.10.8.500">
    <property type="entry name" value="HAMP domain in histidine kinase"/>
    <property type="match status" value="1"/>
</dbReference>
<feature type="transmembrane region" description="Helical" evidence="5">
    <location>
        <begin position="189"/>
        <end position="211"/>
    </location>
</feature>
<accession>A0ABT8T396</accession>
<feature type="domain" description="Methyl-accepting transducer" evidence="6">
    <location>
        <begin position="351"/>
        <end position="580"/>
    </location>
</feature>
<dbReference type="CDD" id="cd11386">
    <property type="entry name" value="MCP_signal"/>
    <property type="match status" value="1"/>
</dbReference>
<keyword evidence="5" id="KW-0812">Transmembrane</keyword>
<dbReference type="Gene3D" id="1.10.287.950">
    <property type="entry name" value="Methyl-accepting chemotaxis protein"/>
    <property type="match status" value="1"/>
</dbReference>
<dbReference type="InterPro" id="IPR003660">
    <property type="entry name" value="HAMP_dom"/>
</dbReference>
<evidence type="ECO:0000256" key="4">
    <source>
        <dbReference type="SAM" id="MobiDB-lite"/>
    </source>
</evidence>
<reference evidence="9" key="1">
    <citation type="journal article" date="2015" name="Int. J. Syst. Evol. Microbiol.">
        <title>Rhizobium oryzicola sp. nov., potential plant-growth-promoting endophytic bacteria isolated from rice roots.</title>
        <authorList>
            <person name="Zhang X.X."/>
            <person name="Gao J.S."/>
            <person name="Cao Y.H."/>
            <person name="Sheirdil R.A."/>
            <person name="Wang X.C."/>
            <person name="Zhang L."/>
        </authorList>
    </citation>
    <scope>NUCLEOTIDE SEQUENCE</scope>
    <source>
        <strain evidence="9">05753</strain>
    </source>
</reference>
<evidence type="ECO:0000256" key="5">
    <source>
        <dbReference type="SAM" id="Phobius"/>
    </source>
</evidence>
<comment type="caution">
    <text evidence="9">The sequence shown here is derived from an EMBL/GenBank/DDBJ whole genome shotgun (WGS) entry which is preliminary data.</text>
</comment>
<feature type="domain" description="HAMP" evidence="8">
    <location>
        <begin position="213"/>
        <end position="266"/>
    </location>
</feature>
<keyword evidence="10" id="KW-1185">Reference proteome</keyword>
<dbReference type="SUPFAM" id="SSF158472">
    <property type="entry name" value="HAMP domain-like"/>
    <property type="match status" value="1"/>
</dbReference>
<feature type="region of interest" description="Disordered" evidence="4">
    <location>
        <begin position="352"/>
        <end position="377"/>
    </location>
</feature>
<dbReference type="Proteomes" id="UP001169006">
    <property type="component" value="Unassembled WGS sequence"/>
</dbReference>
<feature type="compositionally biased region" description="Polar residues" evidence="4">
    <location>
        <begin position="352"/>
        <end position="368"/>
    </location>
</feature>
<keyword evidence="5" id="KW-1133">Transmembrane helix</keyword>
<dbReference type="SMART" id="SM00283">
    <property type="entry name" value="MA"/>
    <property type="match status" value="1"/>
</dbReference>
<dbReference type="Pfam" id="PF00015">
    <property type="entry name" value="MCPsignal"/>
    <property type="match status" value="1"/>
</dbReference>
<evidence type="ECO:0000313" key="9">
    <source>
        <dbReference type="EMBL" id="MDO1584646.1"/>
    </source>
</evidence>
<evidence type="ECO:0000256" key="3">
    <source>
        <dbReference type="PROSITE-ProRule" id="PRU00284"/>
    </source>
</evidence>
<dbReference type="Pfam" id="PF00672">
    <property type="entry name" value="HAMP"/>
    <property type="match status" value="1"/>
</dbReference>
<comment type="similarity">
    <text evidence="2">Belongs to the methyl-accepting chemotaxis (MCP) protein family.</text>
</comment>
<dbReference type="RefSeq" id="WP_302078893.1">
    <property type="nucleotide sequence ID" value="NZ_JAUKWQ010000009.1"/>
</dbReference>
<keyword evidence="3" id="KW-0807">Transducer</keyword>
<dbReference type="SUPFAM" id="SSF58104">
    <property type="entry name" value="Methyl-accepting chemotaxis protein (MCP) signaling domain"/>
    <property type="match status" value="1"/>
</dbReference>
<feature type="domain" description="T-SNARE coiled-coil homology" evidence="7">
    <location>
        <begin position="342"/>
        <end position="404"/>
    </location>
</feature>
<organism evidence="9 10">
    <name type="scientific">Rhizobium oryzicola</name>
    <dbReference type="NCBI Taxonomy" id="1232668"/>
    <lineage>
        <taxon>Bacteria</taxon>
        <taxon>Pseudomonadati</taxon>
        <taxon>Pseudomonadota</taxon>
        <taxon>Alphaproteobacteria</taxon>
        <taxon>Hyphomicrobiales</taxon>
        <taxon>Rhizobiaceae</taxon>
        <taxon>Rhizobium/Agrobacterium group</taxon>
        <taxon>Rhizobium</taxon>
    </lineage>
</organism>
<evidence type="ECO:0000259" key="6">
    <source>
        <dbReference type="PROSITE" id="PS50111"/>
    </source>
</evidence>
<evidence type="ECO:0000256" key="1">
    <source>
        <dbReference type="ARBA" id="ARBA00022500"/>
    </source>
</evidence>
<proteinExistence type="inferred from homology"/>
<dbReference type="EMBL" id="JAUKWQ010000009">
    <property type="protein sequence ID" value="MDO1584646.1"/>
    <property type="molecule type" value="Genomic_DNA"/>
</dbReference>
<dbReference type="InterPro" id="IPR051310">
    <property type="entry name" value="MCP_chemotaxis"/>
</dbReference>
<keyword evidence="1" id="KW-0145">Chemotaxis</keyword>
<dbReference type="CDD" id="cd06225">
    <property type="entry name" value="HAMP"/>
    <property type="match status" value="1"/>
</dbReference>
<dbReference type="PANTHER" id="PTHR43531">
    <property type="entry name" value="PROTEIN ICFG"/>
    <property type="match status" value="1"/>
</dbReference>
<evidence type="ECO:0000259" key="7">
    <source>
        <dbReference type="PROSITE" id="PS50192"/>
    </source>
</evidence>
<keyword evidence="5" id="KW-0472">Membrane</keyword>
<protein>
    <submittedName>
        <fullName evidence="9">HAMP domain-containing methyl-accepting chemotaxis protein</fullName>
    </submittedName>
</protein>
<dbReference type="PANTHER" id="PTHR43531:SF11">
    <property type="entry name" value="METHYL-ACCEPTING CHEMOTAXIS PROTEIN 3"/>
    <property type="match status" value="1"/>
</dbReference>
<gene>
    <name evidence="9" type="ORF">Q2T52_21375</name>
</gene>
<evidence type="ECO:0000313" key="10">
    <source>
        <dbReference type="Proteomes" id="UP001169006"/>
    </source>
</evidence>
<dbReference type="InterPro" id="IPR000727">
    <property type="entry name" value="T_SNARE_dom"/>
</dbReference>
<feature type="transmembrane region" description="Helical" evidence="5">
    <location>
        <begin position="6"/>
        <end position="27"/>
    </location>
</feature>
<dbReference type="InterPro" id="IPR004089">
    <property type="entry name" value="MCPsignal_dom"/>
</dbReference>
<dbReference type="PROSITE" id="PS50111">
    <property type="entry name" value="CHEMOTAXIS_TRANSDUC_2"/>
    <property type="match status" value="1"/>
</dbReference>
<name>A0ABT8T396_9HYPH</name>
<sequence>MSNFPIITKFLAIMGLFAIFSAGVAFYSASRMWAIDDSYSGLISGEMTAAVSTARANRNFQTMRGAIGDIISTTDAAVLKSASDELTTSRANFLKMMDTAIQALPREAALQDLKVSALRIVDTSCADVIAAGLATTDPVENQRIQQRYFKTCQPEITKLAAVMTENTARLTKQAQEENDALTVRTGTTVFTMIAGLMAGVVIVSAIGFVFIKSSVVAPIRGLASTMGILAGGNLSANVDGTDRRDEVGAMAKAVQVFKDNGLKAKALEAEAESNRNMTEAERARVAEADAKRAAEMAEATSGLAEGLKQLAGGNLGFELSRPFASDFEGLRNDFNLAVSQLRDTLSSVAEATRSIDSGSRELSSSANDLSKRTEQQAASLEETAAALDQITVNVTNSTKRTEEARALAVDANRSAEKSETVVADAVNAMQRIEASSSQISNIIGVIDEIAFQTNLLALNAGVEAARAGEAGKGFAVVAQEVRELAQRSAQAAKEIKDLIRTSADEVENGVRLVSATGDALKMIGGYVVSINGQLDAIATSAREQSVGLSEVNTAVNQMDQTTQQNAAMVEQATAASASLAGEADKLRQLVGRFQIGGGSASGYGHGSYAQASAPVAASSRHAAAPSPARKLVSKLARAVGVGGASAAATESWEEF</sequence>
<feature type="domain" description="HAMP" evidence="8">
    <location>
        <begin position="303"/>
        <end position="346"/>
    </location>
</feature>
<evidence type="ECO:0000256" key="2">
    <source>
        <dbReference type="ARBA" id="ARBA00029447"/>
    </source>
</evidence>
<dbReference type="PROSITE" id="PS50885">
    <property type="entry name" value="HAMP"/>
    <property type="match status" value="2"/>
</dbReference>
<dbReference type="PROSITE" id="PS50192">
    <property type="entry name" value="T_SNARE"/>
    <property type="match status" value="1"/>
</dbReference>